<proteinExistence type="predicted"/>
<dbReference type="InterPro" id="IPR051507">
    <property type="entry name" value="PcG_RING_finger"/>
</dbReference>
<accession>A0A024GDS8</accession>
<evidence type="ECO:0000313" key="4">
    <source>
        <dbReference type="EMBL" id="CCI44699.1"/>
    </source>
</evidence>
<dbReference type="OrthoDB" id="1305878at2759"/>
<dbReference type="STRING" id="65357.A0A024GDS8"/>
<dbReference type="InParanoid" id="A0A024GDS8"/>
<dbReference type="Gene3D" id="3.10.20.90">
    <property type="entry name" value="Phosphatidylinositol 3-kinase Catalytic Subunit, Chain A, domain 1"/>
    <property type="match status" value="1"/>
</dbReference>
<dbReference type="EMBL" id="CAIX01000077">
    <property type="protein sequence ID" value="CCI44699.1"/>
    <property type="molecule type" value="Genomic_DNA"/>
</dbReference>
<comment type="caution">
    <text evidence="4">The sequence shown here is derived from an EMBL/GenBank/DDBJ whole genome shotgun (WGS) entry which is preliminary data.</text>
</comment>
<evidence type="ECO:0000313" key="5">
    <source>
        <dbReference type="Proteomes" id="UP000053237"/>
    </source>
</evidence>
<sequence length="152" mass="18200">MSHNKKGKKVGTSFLRRILFVTQWLELKFYKQLGIKRKELIRETKAHAGVRIKRTRAVRRLQFEVHPQRSPQLPLFFQLDRLKVPYMNTESTFKILYLKKFVAKQLHLPNFNQIQVLCDGVPVGAEYSLDFIVRTKWKNRSSKLILEYRRQL</sequence>
<organism evidence="4 5">
    <name type="scientific">Albugo candida</name>
    <dbReference type="NCBI Taxonomy" id="65357"/>
    <lineage>
        <taxon>Eukaryota</taxon>
        <taxon>Sar</taxon>
        <taxon>Stramenopiles</taxon>
        <taxon>Oomycota</taxon>
        <taxon>Peronosporomycetes</taxon>
        <taxon>Albuginales</taxon>
        <taxon>Albuginaceae</taxon>
        <taxon>Albugo</taxon>
    </lineage>
</organism>
<evidence type="ECO:0000256" key="2">
    <source>
        <dbReference type="ARBA" id="ARBA00023242"/>
    </source>
</evidence>
<dbReference type="Proteomes" id="UP000053237">
    <property type="component" value="Unassembled WGS sequence"/>
</dbReference>
<evidence type="ECO:0000259" key="3">
    <source>
        <dbReference type="Pfam" id="PF16207"/>
    </source>
</evidence>
<keyword evidence="2" id="KW-0539">Nucleus</keyword>
<dbReference type="PANTHER" id="PTHR45893">
    <property type="entry name" value="POLYCOMB GROUP RING FINGER PROTEIN"/>
    <property type="match status" value="1"/>
</dbReference>
<keyword evidence="5" id="KW-1185">Reference proteome</keyword>
<dbReference type="GO" id="GO:0005634">
    <property type="term" value="C:nucleus"/>
    <property type="evidence" value="ECO:0007669"/>
    <property type="project" value="UniProtKB-SubCell"/>
</dbReference>
<gene>
    <name evidence="4" type="ORF">BN9_055230</name>
</gene>
<protein>
    <recommendedName>
        <fullName evidence="3">RAWUL domain-containing protein</fullName>
    </recommendedName>
</protein>
<dbReference type="AlphaFoldDB" id="A0A024GDS8"/>
<comment type="subcellular location">
    <subcellularLocation>
        <location evidence="1">Nucleus</location>
    </subcellularLocation>
</comment>
<dbReference type="InterPro" id="IPR032443">
    <property type="entry name" value="RAWUL"/>
</dbReference>
<dbReference type="Pfam" id="PF16207">
    <property type="entry name" value="RAWUL"/>
    <property type="match status" value="1"/>
</dbReference>
<name>A0A024GDS8_9STRA</name>
<evidence type="ECO:0000256" key="1">
    <source>
        <dbReference type="ARBA" id="ARBA00004123"/>
    </source>
</evidence>
<reference evidence="4 5" key="1">
    <citation type="submission" date="2012-05" db="EMBL/GenBank/DDBJ databases">
        <title>Recombination and specialization in a pathogen metapopulation.</title>
        <authorList>
            <person name="Gardiner A."/>
            <person name="Kemen E."/>
            <person name="Schultz-Larsen T."/>
            <person name="MacLean D."/>
            <person name="Van Oosterhout C."/>
            <person name="Jones J.D.G."/>
        </authorList>
    </citation>
    <scope>NUCLEOTIDE SEQUENCE [LARGE SCALE GENOMIC DNA]</scope>
    <source>
        <strain evidence="4 5">Ac Nc2</strain>
    </source>
</reference>
<feature type="domain" description="RAWUL" evidence="3">
    <location>
        <begin position="86"/>
        <end position="149"/>
    </location>
</feature>